<dbReference type="OrthoDB" id="44736at2759"/>
<dbReference type="EMBL" id="CACVBM020001873">
    <property type="protein sequence ID" value="CAA7061450.1"/>
    <property type="molecule type" value="Genomic_DNA"/>
</dbReference>
<evidence type="ECO:0000313" key="8">
    <source>
        <dbReference type="Proteomes" id="UP000467841"/>
    </source>
</evidence>
<dbReference type="InterPro" id="IPR007603">
    <property type="entry name" value="Choline_transptr-like"/>
</dbReference>
<feature type="transmembrane region" description="Helical" evidence="6">
    <location>
        <begin position="66"/>
        <end position="87"/>
    </location>
</feature>
<evidence type="ECO:0000256" key="1">
    <source>
        <dbReference type="ARBA" id="ARBA00004141"/>
    </source>
</evidence>
<dbReference type="GO" id="GO:0005886">
    <property type="term" value="C:plasma membrane"/>
    <property type="evidence" value="ECO:0007669"/>
    <property type="project" value="UniProtKB-SubCell"/>
</dbReference>
<keyword evidence="5 6" id="KW-0472">Membrane</keyword>
<sequence length="457" mass="51417">MEIEQIAAAPVAANPAAQQTLTARFFRCIFTTIFYLQLILNSAFVVFLMLRGLVFTNSPNFHPKKWYTPLLSSVAVSGALSLAWQCFLSCNIAATVKATFFLTPFLIFSIGIFQIVSTPNVVRWISIVFFIVGLAHAAYCWLYVRGSQRNFTITIMARSTALLPPRTRLIAVVSVILSVFYSGFLVAGIGGATATRTRLDILFISIVMINLAWTMQVLKNIQEVAISKARYVYFKRHELMNACDALGATMRNQLGNVCIGSTLLPIYVPIRCTIRTCNMMDDESDRTMYASNVDCCWIANHLVLHGNRYGFVHVGAYNKSFVQASTDTWQRFRATVGLEEIIDSDITSSVCFLSAISIGAISALTAGIWEFYIHKDYYFQQTLYAFIIGYFVGRVASAWLQGCVLAYYVAYSEDPQSDIFDDTIPKRIVRQNIEEQKRLASYEPRRQEDEPEPTYAS</sequence>
<dbReference type="PANTHER" id="PTHR12385">
    <property type="entry name" value="CHOLINE TRANSPORTER-LIKE (SLC FAMILY 44)"/>
    <property type="match status" value="1"/>
</dbReference>
<feature type="transmembrane region" description="Helical" evidence="6">
    <location>
        <begin position="350"/>
        <end position="372"/>
    </location>
</feature>
<feature type="transmembrane region" description="Helical" evidence="6">
    <location>
        <begin position="169"/>
        <end position="189"/>
    </location>
</feature>
<keyword evidence="3 6" id="KW-0812">Transmembrane</keyword>
<dbReference type="PANTHER" id="PTHR12385:SF85">
    <property type="entry name" value="CHOLINE TRANSPORTER-LIKE PROTEIN"/>
    <property type="match status" value="1"/>
</dbReference>
<reference evidence="7" key="1">
    <citation type="submission" date="2020-01" db="EMBL/GenBank/DDBJ databases">
        <authorList>
            <person name="Mishra B."/>
        </authorList>
    </citation>
    <scope>NUCLEOTIDE SEQUENCE [LARGE SCALE GENOMIC DNA]</scope>
</reference>
<evidence type="ECO:0000256" key="5">
    <source>
        <dbReference type="ARBA" id="ARBA00023136"/>
    </source>
</evidence>
<evidence type="ECO:0000256" key="6">
    <source>
        <dbReference type="RuleBase" id="RU368066"/>
    </source>
</evidence>
<gene>
    <name evidence="7" type="ORF">MERR_LOCUS48686</name>
</gene>
<comment type="subcellular location">
    <subcellularLocation>
        <location evidence="6">Cell membrane</location>
        <topology evidence="6">Multi-pass membrane protein</topology>
    </subcellularLocation>
    <subcellularLocation>
        <location evidence="1">Membrane</location>
        <topology evidence="1">Multi-pass membrane protein</topology>
    </subcellularLocation>
</comment>
<feature type="transmembrane region" description="Helical" evidence="6">
    <location>
        <begin position="33"/>
        <end position="54"/>
    </location>
</feature>
<evidence type="ECO:0000256" key="3">
    <source>
        <dbReference type="ARBA" id="ARBA00022692"/>
    </source>
</evidence>
<feature type="transmembrane region" description="Helical" evidence="6">
    <location>
        <begin position="201"/>
        <end position="218"/>
    </location>
</feature>
<evidence type="ECO:0000256" key="2">
    <source>
        <dbReference type="ARBA" id="ARBA00007168"/>
    </source>
</evidence>
<evidence type="ECO:0000256" key="4">
    <source>
        <dbReference type="ARBA" id="ARBA00022989"/>
    </source>
</evidence>
<comment type="similarity">
    <text evidence="2 6">Belongs to the CTL (choline transporter-like) family.</text>
</comment>
<protein>
    <recommendedName>
        <fullName evidence="6">Choline transporter-like protein</fullName>
    </recommendedName>
</protein>
<feature type="transmembrane region" description="Helical" evidence="6">
    <location>
        <begin position="384"/>
        <end position="410"/>
    </location>
</feature>
<keyword evidence="4 6" id="KW-1133">Transmembrane helix</keyword>
<dbReference type="AlphaFoldDB" id="A0A6D2L6R6"/>
<organism evidence="7 8">
    <name type="scientific">Microthlaspi erraticum</name>
    <dbReference type="NCBI Taxonomy" id="1685480"/>
    <lineage>
        <taxon>Eukaryota</taxon>
        <taxon>Viridiplantae</taxon>
        <taxon>Streptophyta</taxon>
        <taxon>Embryophyta</taxon>
        <taxon>Tracheophyta</taxon>
        <taxon>Spermatophyta</taxon>
        <taxon>Magnoliopsida</taxon>
        <taxon>eudicotyledons</taxon>
        <taxon>Gunneridae</taxon>
        <taxon>Pentapetalae</taxon>
        <taxon>rosids</taxon>
        <taxon>malvids</taxon>
        <taxon>Brassicales</taxon>
        <taxon>Brassicaceae</taxon>
        <taxon>Coluteocarpeae</taxon>
        <taxon>Microthlaspi</taxon>
    </lineage>
</organism>
<feature type="transmembrane region" description="Helical" evidence="6">
    <location>
        <begin position="122"/>
        <end position="144"/>
    </location>
</feature>
<comment type="caution">
    <text evidence="7">The sequence shown here is derived from an EMBL/GenBank/DDBJ whole genome shotgun (WGS) entry which is preliminary data.</text>
</comment>
<comment type="function">
    <text evidence="6">Choline transporter.</text>
</comment>
<dbReference type="GO" id="GO:0022857">
    <property type="term" value="F:transmembrane transporter activity"/>
    <property type="evidence" value="ECO:0007669"/>
    <property type="project" value="UniProtKB-UniRule"/>
</dbReference>
<dbReference type="Proteomes" id="UP000467841">
    <property type="component" value="Unassembled WGS sequence"/>
</dbReference>
<dbReference type="Pfam" id="PF04515">
    <property type="entry name" value="Choline_transpo"/>
    <property type="match status" value="1"/>
</dbReference>
<accession>A0A6D2L6R6</accession>
<name>A0A6D2L6R6_9BRAS</name>
<feature type="transmembrane region" description="Helical" evidence="6">
    <location>
        <begin position="99"/>
        <end position="116"/>
    </location>
</feature>
<evidence type="ECO:0000313" key="7">
    <source>
        <dbReference type="EMBL" id="CAA7061450.1"/>
    </source>
</evidence>
<keyword evidence="8" id="KW-1185">Reference proteome</keyword>
<proteinExistence type="inferred from homology"/>